<dbReference type="SUPFAM" id="SSF50249">
    <property type="entry name" value="Nucleic acid-binding proteins"/>
    <property type="match status" value="1"/>
</dbReference>
<feature type="compositionally biased region" description="Basic and acidic residues" evidence="1">
    <location>
        <begin position="56"/>
        <end position="89"/>
    </location>
</feature>
<sequence>MVKSIDFALEEEDQDDQVNRKDGEESKKDIEESEKHRDVEEFAEPADVTESVDEETEKHRDNESKTDKSNLAGKKLELEEKIGSPEKSVKTPVSVMKDLGIDSEKKAYKPNPAENNTPLSSKRRPPEDNENEGDGESDKGFFSDLTSTAKLKSLISGRPAHDIKLRVVGYTVLYETAKSQRFQVYLANAQNYSMRVTAWNDEARTLSKCVKMHSKIHLNNVDVRKYWKVDGEVNITSSDFEFHFNSPNSKVVRVQVLPSTELSKLNVDYPIPNNFPPFWRVFSCLNGNRERYLSGHAVILQAFESYTFTASKYTSPMSGVYGIVGDKSKVKVAMFIKANYRETEELLEDMAQGVEFHFQDASVCVKGSTLWLSTSYMYCVAISPTSDHNMGLSQDPDDYSEWSFNGSLSAKRKSLHLADDNAPDDQDDVPTTSKKRGLYL</sequence>
<dbReference type="AlphaFoldDB" id="A0AAD4MEZ5"/>
<dbReference type="Proteomes" id="UP001201812">
    <property type="component" value="Unassembled WGS sequence"/>
</dbReference>
<comment type="caution">
    <text evidence="2">The sequence shown here is derived from an EMBL/GenBank/DDBJ whole genome shotgun (WGS) entry which is preliminary data.</text>
</comment>
<organism evidence="2 3">
    <name type="scientific">Ditylenchus destructor</name>
    <dbReference type="NCBI Taxonomy" id="166010"/>
    <lineage>
        <taxon>Eukaryota</taxon>
        <taxon>Metazoa</taxon>
        <taxon>Ecdysozoa</taxon>
        <taxon>Nematoda</taxon>
        <taxon>Chromadorea</taxon>
        <taxon>Rhabditida</taxon>
        <taxon>Tylenchina</taxon>
        <taxon>Tylenchomorpha</taxon>
        <taxon>Sphaerularioidea</taxon>
        <taxon>Anguinidae</taxon>
        <taxon>Anguininae</taxon>
        <taxon>Ditylenchus</taxon>
    </lineage>
</organism>
<feature type="compositionally biased region" description="Basic and acidic residues" evidence="1">
    <location>
        <begin position="17"/>
        <end position="40"/>
    </location>
</feature>
<dbReference type="InterPro" id="IPR012340">
    <property type="entry name" value="NA-bd_OB-fold"/>
</dbReference>
<reference evidence="2" key="1">
    <citation type="submission" date="2022-01" db="EMBL/GenBank/DDBJ databases">
        <title>Genome Sequence Resource for Two Populations of Ditylenchus destructor, the Migratory Endoparasitic Phytonematode.</title>
        <authorList>
            <person name="Zhang H."/>
            <person name="Lin R."/>
            <person name="Xie B."/>
        </authorList>
    </citation>
    <scope>NUCLEOTIDE SEQUENCE</scope>
    <source>
        <strain evidence="2">BazhouSP</strain>
    </source>
</reference>
<proteinExistence type="predicted"/>
<evidence type="ECO:0000313" key="3">
    <source>
        <dbReference type="Proteomes" id="UP001201812"/>
    </source>
</evidence>
<evidence type="ECO:0000313" key="2">
    <source>
        <dbReference type="EMBL" id="KAI1692087.1"/>
    </source>
</evidence>
<dbReference type="EMBL" id="JAKKPZ010000827">
    <property type="protein sequence ID" value="KAI1692087.1"/>
    <property type="molecule type" value="Genomic_DNA"/>
</dbReference>
<feature type="region of interest" description="Disordered" evidence="1">
    <location>
        <begin position="1"/>
        <end position="142"/>
    </location>
</feature>
<dbReference type="Gene3D" id="2.40.50.140">
    <property type="entry name" value="Nucleic acid-binding proteins"/>
    <property type="match status" value="1"/>
</dbReference>
<evidence type="ECO:0000256" key="1">
    <source>
        <dbReference type="SAM" id="MobiDB-lite"/>
    </source>
</evidence>
<gene>
    <name evidence="2" type="ORF">DdX_21445</name>
</gene>
<keyword evidence="3" id="KW-1185">Reference proteome</keyword>
<feature type="region of interest" description="Disordered" evidence="1">
    <location>
        <begin position="415"/>
        <end position="440"/>
    </location>
</feature>
<accession>A0AAD4MEZ5</accession>
<name>A0AAD4MEZ5_9BILA</name>
<protein>
    <submittedName>
        <fullName evidence="2">Uncharacterized protein</fullName>
    </submittedName>
</protein>